<evidence type="ECO:0000256" key="1">
    <source>
        <dbReference type="ARBA" id="ARBA00001938"/>
    </source>
</evidence>
<keyword evidence="6 10" id="KW-0450">Lipoyl</keyword>
<dbReference type="PANTHER" id="PTHR43178:SF2">
    <property type="entry name" value="DIHYDROLIPOYLLYSINE-RESIDUE ACETYLTRANSFERASE COMPONENT OF PYRUVATE DEHYDROGENASE COMPLEX"/>
    <property type="match status" value="1"/>
</dbReference>
<dbReference type="InterPro" id="IPR011053">
    <property type="entry name" value="Single_hybrid_motif"/>
</dbReference>
<comment type="similarity">
    <text evidence="2 10">Belongs to the 2-oxoacid dehydrogenase family.</text>
</comment>
<reference evidence="13 14" key="1">
    <citation type="submission" date="2019-02" db="EMBL/GenBank/DDBJ databases">
        <authorList>
            <person name="Manzano-Marin A."/>
            <person name="Manzano-Marin A."/>
        </authorList>
    </citation>
    <scope>NUCLEOTIDE SEQUENCE [LARGE SCALE GENOMIC DNA]</scope>
    <source>
        <strain evidence="13 14">ErCikochiana</strain>
    </source>
</reference>
<comment type="subunit">
    <text evidence="3">Forms a 24-polypeptide structural core with octahedral symmetry.</text>
</comment>
<sequence length="507" mass="56238">MDFIIQVPNIGTDAVEVTEILVNVGDNVIKEQSLVVVEGDKTSMEVPSPHAGVVKEITIKLGDKIQSGQNIMLFEAANNARAPTVLENEKGKESILPQSHDSKKIYAPKMNGDNITIISILAEVGNKIHVSDTIFWIGNQQNSIAIDTPFSGVVQEITVQNGDKIRTGMLLMVINIQHNILPSKSDIISGRYQTDDLLMPKSSYVHATPLVRRLARLFGVNLSIVPGTGIKSRVLQEDVQQYIQRAIQYTERAITNNSQPLDIPAWPKVNYSQFGEVKQIEISRLQKRSGANLKRNWSIIPHVTHFDKTDITDLEAFRKAQNHEAVKHHLDIKLTPLVFIMKAVAIALAKMPRFNSSISEDEQYLIVKKYIHIGIAVDTSDGLVVPVYKNVDKKGIIELSREIIKNSQKARDGRLTSSDMQGGCFTISSIGNLGTTYFSPIINAPEVAILGISKSVIEPVWNGKTFTPRILMPLSLSFDHRVIDGADGARFITIINKILSDIRQLVM</sequence>
<evidence type="ECO:0000256" key="6">
    <source>
        <dbReference type="ARBA" id="ARBA00022823"/>
    </source>
</evidence>
<keyword evidence="5" id="KW-0677">Repeat</keyword>
<evidence type="ECO:0000256" key="8">
    <source>
        <dbReference type="ARBA" id="ARBA00025211"/>
    </source>
</evidence>
<dbReference type="SUPFAM" id="SSF52777">
    <property type="entry name" value="CoA-dependent acyltransferases"/>
    <property type="match status" value="1"/>
</dbReference>
<protein>
    <recommendedName>
        <fullName evidence="10">Dihydrolipoamide acetyltransferase component of pyruvate dehydrogenase complex</fullName>
        <ecNumber evidence="10">2.3.1.-</ecNumber>
    </recommendedName>
</protein>
<proteinExistence type="inferred from homology"/>
<dbReference type="InterPro" id="IPR023213">
    <property type="entry name" value="CAT-like_dom_sf"/>
</dbReference>
<dbReference type="GO" id="GO:0031405">
    <property type="term" value="F:lipoic acid binding"/>
    <property type="evidence" value="ECO:0007669"/>
    <property type="project" value="TreeGrafter"/>
</dbReference>
<evidence type="ECO:0000256" key="2">
    <source>
        <dbReference type="ARBA" id="ARBA00007317"/>
    </source>
</evidence>
<dbReference type="OrthoDB" id="9805770at2"/>
<gene>
    <name evidence="13" type="primary">aceF</name>
    <name evidence="13" type="ORF">ERCIKOCA2762_311</name>
</gene>
<dbReference type="CDD" id="cd06849">
    <property type="entry name" value="lipoyl_domain"/>
    <property type="match status" value="1"/>
</dbReference>
<organism evidence="13 14">
    <name type="scientific">Candidatus Erwinia haradaeae</name>
    <dbReference type="NCBI Taxonomy" id="1922217"/>
    <lineage>
        <taxon>Bacteria</taxon>
        <taxon>Pseudomonadati</taxon>
        <taxon>Pseudomonadota</taxon>
        <taxon>Gammaproteobacteria</taxon>
        <taxon>Enterobacterales</taxon>
        <taxon>Erwiniaceae</taxon>
        <taxon>Erwinia</taxon>
    </lineage>
</organism>
<dbReference type="InterPro" id="IPR050743">
    <property type="entry name" value="2-oxoacid_DH_E2_comp"/>
</dbReference>
<name>A0A451D9X7_9GAMM</name>
<evidence type="ECO:0000259" key="12">
    <source>
        <dbReference type="PROSITE" id="PS51826"/>
    </source>
</evidence>
<dbReference type="EC" id="2.3.1.-" evidence="10"/>
<evidence type="ECO:0000313" key="13">
    <source>
        <dbReference type="EMBL" id="VFP83076.1"/>
    </source>
</evidence>
<comment type="catalytic activity">
    <reaction evidence="9">
        <text>N(6)-[(R)-dihydrolipoyl]-L-lysyl-[protein] + acetyl-CoA = N(6)-[(R)-S(8)-acetyldihydrolipoyl]-L-lysyl-[protein] + CoA</text>
        <dbReference type="Rhea" id="RHEA:17017"/>
        <dbReference type="Rhea" id="RHEA-COMP:10475"/>
        <dbReference type="Rhea" id="RHEA-COMP:10478"/>
        <dbReference type="ChEBI" id="CHEBI:57287"/>
        <dbReference type="ChEBI" id="CHEBI:57288"/>
        <dbReference type="ChEBI" id="CHEBI:83100"/>
        <dbReference type="ChEBI" id="CHEBI:83111"/>
        <dbReference type="EC" id="2.3.1.12"/>
    </reaction>
</comment>
<evidence type="ECO:0000256" key="5">
    <source>
        <dbReference type="ARBA" id="ARBA00022737"/>
    </source>
</evidence>
<dbReference type="FunFam" id="2.40.50.100:FF:000009">
    <property type="entry name" value="Acetyltransferase component of pyruvate dehydrogenase complex"/>
    <property type="match status" value="1"/>
</dbReference>
<dbReference type="PROSITE" id="PS00189">
    <property type="entry name" value="LIPOYL"/>
    <property type="match status" value="1"/>
</dbReference>
<keyword evidence="7 10" id="KW-0012">Acyltransferase</keyword>
<feature type="domain" description="Peripheral subunit-binding (PSBD)" evidence="12">
    <location>
        <begin position="206"/>
        <end position="243"/>
    </location>
</feature>
<keyword evidence="13" id="KW-0670">Pyruvate</keyword>
<evidence type="ECO:0000256" key="3">
    <source>
        <dbReference type="ARBA" id="ARBA00011484"/>
    </source>
</evidence>
<dbReference type="Pfam" id="PF02817">
    <property type="entry name" value="E3_binding"/>
    <property type="match status" value="1"/>
</dbReference>
<evidence type="ECO:0000256" key="10">
    <source>
        <dbReference type="RuleBase" id="RU003423"/>
    </source>
</evidence>
<dbReference type="GO" id="GO:0004742">
    <property type="term" value="F:dihydrolipoyllysine-residue acetyltransferase activity"/>
    <property type="evidence" value="ECO:0007669"/>
    <property type="project" value="UniProtKB-EC"/>
</dbReference>
<evidence type="ECO:0000256" key="7">
    <source>
        <dbReference type="ARBA" id="ARBA00023315"/>
    </source>
</evidence>
<dbReference type="InterPro" id="IPR001078">
    <property type="entry name" value="2-oxoacid_DH_actylTfrase"/>
</dbReference>
<dbReference type="EMBL" id="LR217715">
    <property type="protein sequence ID" value="VFP83076.1"/>
    <property type="molecule type" value="Genomic_DNA"/>
</dbReference>
<dbReference type="InterPro" id="IPR004167">
    <property type="entry name" value="PSBD"/>
</dbReference>
<dbReference type="PANTHER" id="PTHR43178">
    <property type="entry name" value="DIHYDROLIPOAMIDE ACETYLTRANSFERASE COMPONENT OF PYRUVATE DEHYDROGENASE COMPLEX"/>
    <property type="match status" value="1"/>
</dbReference>
<dbReference type="RefSeq" id="WP_157988464.1">
    <property type="nucleotide sequence ID" value="NZ_LR217715.1"/>
</dbReference>
<dbReference type="PROSITE" id="PS50968">
    <property type="entry name" value="BIOTINYL_LIPOYL"/>
    <property type="match status" value="1"/>
</dbReference>
<dbReference type="SUPFAM" id="SSF51230">
    <property type="entry name" value="Single hybrid motif"/>
    <property type="match status" value="2"/>
</dbReference>
<dbReference type="PROSITE" id="PS51826">
    <property type="entry name" value="PSBD"/>
    <property type="match status" value="1"/>
</dbReference>
<evidence type="ECO:0000259" key="11">
    <source>
        <dbReference type="PROSITE" id="PS50968"/>
    </source>
</evidence>
<dbReference type="Pfam" id="PF00364">
    <property type="entry name" value="Biotin_lipoyl"/>
    <property type="match status" value="2"/>
</dbReference>
<comment type="cofactor">
    <cofactor evidence="1 10">
        <name>(R)-lipoate</name>
        <dbReference type="ChEBI" id="CHEBI:83088"/>
    </cofactor>
</comment>
<dbReference type="SUPFAM" id="SSF47005">
    <property type="entry name" value="Peripheral subunit-binding domain of 2-oxo acid dehydrogenase complex"/>
    <property type="match status" value="1"/>
</dbReference>
<accession>A0A451D9X7</accession>
<dbReference type="GO" id="GO:0005737">
    <property type="term" value="C:cytoplasm"/>
    <property type="evidence" value="ECO:0007669"/>
    <property type="project" value="TreeGrafter"/>
</dbReference>
<keyword evidence="4 10" id="KW-0808">Transferase</keyword>
<dbReference type="AlphaFoldDB" id="A0A451D9X7"/>
<dbReference type="Gene3D" id="4.10.320.10">
    <property type="entry name" value="E3-binding domain"/>
    <property type="match status" value="1"/>
</dbReference>
<dbReference type="Proteomes" id="UP000294368">
    <property type="component" value="Chromosome"/>
</dbReference>
<evidence type="ECO:0000313" key="14">
    <source>
        <dbReference type="Proteomes" id="UP000294368"/>
    </source>
</evidence>
<dbReference type="Gene3D" id="3.30.559.10">
    <property type="entry name" value="Chloramphenicol acetyltransferase-like domain"/>
    <property type="match status" value="1"/>
</dbReference>
<dbReference type="InterPro" id="IPR036625">
    <property type="entry name" value="E3-bd_dom_sf"/>
</dbReference>
<dbReference type="Gene3D" id="2.40.50.100">
    <property type="match status" value="2"/>
</dbReference>
<dbReference type="GO" id="GO:0006086">
    <property type="term" value="P:pyruvate decarboxylation to acetyl-CoA"/>
    <property type="evidence" value="ECO:0007669"/>
    <property type="project" value="TreeGrafter"/>
</dbReference>
<comment type="function">
    <text evidence="8">The pyruvate dehydrogenase complex catalyzes the overall conversion of pyruvate to acetyl-CoA and CO(2). It contains multiple copies of three enzymatic components: pyruvate dehydrogenase (E1), dihydrolipoamide acetyltransferase (E2) and lipoamide dehydrogenase (E3).</text>
</comment>
<dbReference type="FunFam" id="3.30.559.10:FF:000004">
    <property type="entry name" value="Acetyltransferase component of pyruvate dehydrogenase complex"/>
    <property type="match status" value="1"/>
</dbReference>
<dbReference type="Pfam" id="PF00198">
    <property type="entry name" value="2-oxoacid_dh"/>
    <property type="match status" value="1"/>
</dbReference>
<evidence type="ECO:0000256" key="4">
    <source>
        <dbReference type="ARBA" id="ARBA00022679"/>
    </source>
</evidence>
<evidence type="ECO:0000256" key="9">
    <source>
        <dbReference type="ARBA" id="ARBA00048370"/>
    </source>
</evidence>
<dbReference type="InterPro" id="IPR003016">
    <property type="entry name" value="2-oxoA_DH_lipoyl-BS"/>
</dbReference>
<feature type="domain" description="Lipoyl-binding" evidence="11">
    <location>
        <begin position="2"/>
        <end position="75"/>
    </location>
</feature>
<dbReference type="InterPro" id="IPR000089">
    <property type="entry name" value="Biotin_lipoyl"/>
</dbReference>